<dbReference type="InterPro" id="IPR020603">
    <property type="entry name" value="MraZ_dom"/>
</dbReference>
<dbReference type="RefSeq" id="WP_305028733.1">
    <property type="nucleotide sequence ID" value="NZ_JAUQTA010000002.1"/>
</dbReference>
<evidence type="ECO:0000256" key="5">
    <source>
        <dbReference type="ARBA" id="ARBA00023125"/>
    </source>
</evidence>
<evidence type="ECO:0000256" key="7">
    <source>
        <dbReference type="HAMAP-Rule" id="MF_01008"/>
    </source>
</evidence>
<feature type="domain" description="SpoVT-AbrB" evidence="8">
    <location>
        <begin position="5"/>
        <end position="47"/>
    </location>
</feature>
<evidence type="ECO:0000256" key="6">
    <source>
        <dbReference type="ARBA" id="ARBA00023163"/>
    </source>
</evidence>
<comment type="caution">
    <text evidence="9">The sequence shown here is derived from an EMBL/GenBank/DDBJ whole genome shotgun (WGS) entry which is preliminary data.</text>
</comment>
<name>A0ABT9B3A9_9ACTN</name>
<proteinExistence type="inferred from homology"/>
<dbReference type="InterPro" id="IPR007159">
    <property type="entry name" value="SpoVT-AbrB_dom"/>
</dbReference>
<dbReference type="NCBIfam" id="TIGR00242">
    <property type="entry name" value="division/cell wall cluster transcriptional repressor MraZ"/>
    <property type="match status" value="1"/>
</dbReference>
<keyword evidence="3" id="KW-0677">Repeat</keyword>
<dbReference type="InterPro" id="IPR003444">
    <property type="entry name" value="MraZ"/>
</dbReference>
<keyword evidence="10" id="KW-1185">Reference proteome</keyword>
<dbReference type="Pfam" id="PF02381">
    <property type="entry name" value="MraZ"/>
    <property type="match status" value="2"/>
</dbReference>
<dbReference type="CDD" id="cd16320">
    <property type="entry name" value="MraZ_N"/>
    <property type="match status" value="1"/>
</dbReference>
<dbReference type="InterPro" id="IPR038619">
    <property type="entry name" value="MraZ_sf"/>
</dbReference>
<keyword evidence="5 7" id="KW-0238">DNA-binding</keyword>
<organism evidence="9 10">
    <name type="scientific">Nocardioides jiangxiensis</name>
    <dbReference type="NCBI Taxonomy" id="3064524"/>
    <lineage>
        <taxon>Bacteria</taxon>
        <taxon>Bacillati</taxon>
        <taxon>Actinomycetota</taxon>
        <taxon>Actinomycetes</taxon>
        <taxon>Propionibacteriales</taxon>
        <taxon>Nocardioidaceae</taxon>
        <taxon>Nocardioides</taxon>
    </lineage>
</organism>
<dbReference type="InterPro" id="IPR035644">
    <property type="entry name" value="MraZ_C"/>
</dbReference>
<keyword evidence="2 7" id="KW-0963">Cytoplasm</keyword>
<dbReference type="CDD" id="cd16321">
    <property type="entry name" value="MraZ_C"/>
    <property type="match status" value="1"/>
</dbReference>
<dbReference type="PANTHER" id="PTHR34701">
    <property type="entry name" value="TRANSCRIPTIONAL REGULATOR MRAZ"/>
    <property type="match status" value="1"/>
</dbReference>
<sequence length="142" mass="16102">MFFGTYTPKLDDKGRLFLPAKFRDQLAEGLVVTRGQERCLTVWSMQDFAGMTDRLREAPVTNKGARDYVRMLFAAASQEVPDKQGRISIPAVLREYASLGKDVMVIGAMNRIEIWDPTAWASYSEEQEQKFSELSDEVFPGI</sequence>
<evidence type="ECO:0000313" key="10">
    <source>
        <dbReference type="Proteomes" id="UP001233314"/>
    </source>
</evidence>
<keyword evidence="6 7" id="KW-0804">Transcription</keyword>
<dbReference type="HAMAP" id="MF_01008">
    <property type="entry name" value="MraZ"/>
    <property type="match status" value="1"/>
</dbReference>
<reference evidence="9 10" key="1">
    <citation type="submission" date="2023-07" db="EMBL/GenBank/DDBJ databases">
        <title>Nocardioides sp. nov WY-20 isolated from soil.</title>
        <authorList>
            <person name="Liu B."/>
            <person name="Wan Y."/>
        </authorList>
    </citation>
    <scope>NUCLEOTIDE SEQUENCE [LARGE SCALE GENOMIC DNA]</scope>
    <source>
        <strain evidence="9 10">WY-20</strain>
    </source>
</reference>
<dbReference type="Gene3D" id="3.40.1550.20">
    <property type="entry name" value="Transcriptional regulator MraZ domain"/>
    <property type="match status" value="1"/>
</dbReference>
<dbReference type="Proteomes" id="UP001233314">
    <property type="component" value="Unassembled WGS sequence"/>
</dbReference>
<gene>
    <name evidence="7 9" type="primary">mraZ</name>
    <name evidence="9" type="ORF">Q5722_13275</name>
</gene>
<evidence type="ECO:0000256" key="4">
    <source>
        <dbReference type="ARBA" id="ARBA00023015"/>
    </source>
</evidence>
<dbReference type="PANTHER" id="PTHR34701:SF1">
    <property type="entry name" value="TRANSCRIPTIONAL REGULATOR MRAZ"/>
    <property type="match status" value="1"/>
</dbReference>
<comment type="similarity">
    <text evidence="7">Belongs to the MraZ family.</text>
</comment>
<keyword evidence="4 7" id="KW-0805">Transcription regulation</keyword>
<feature type="domain" description="SpoVT-AbrB" evidence="8">
    <location>
        <begin position="76"/>
        <end position="119"/>
    </location>
</feature>
<accession>A0ABT9B3A9</accession>
<dbReference type="InterPro" id="IPR037914">
    <property type="entry name" value="SpoVT-AbrB_sf"/>
</dbReference>
<evidence type="ECO:0000256" key="2">
    <source>
        <dbReference type="ARBA" id="ARBA00022490"/>
    </source>
</evidence>
<dbReference type="InterPro" id="IPR035642">
    <property type="entry name" value="MraZ_N"/>
</dbReference>
<comment type="subcellular location">
    <subcellularLocation>
        <location evidence="7">Cytoplasm</location>
        <location evidence="7">Nucleoid</location>
    </subcellularLocation>
</comment>
<dbReference type="EMBL" id="JAUQTA010000002">
    <property type="protein sequence ID" value="MDO7869337.1"/>
    <property type="molecule type" value="Genomic_DNA"/>
</dbReference>
<evidence type="ECO:0000256" key="3">
    <source>
        <dbReference type="ARBA" id="ARBA00022737"/>
    </source>
</evidence>
<evidence type="ECO:0000259" key="8">
    <source>
        <dbReference type="PROSITE" id="PS51740"/>
    </source>
</evidence>
<evidence type="ECO:0000313" key="9">
    <source>
        <dbReference type="EMBL" id="MDO7869337.1"/>
    </source>
</evidence>
<evidence type="ECO:0000256" key="1">
    <source>
        <dbReference type="ARBA" id="ARBA00013860"/>
    </source>
</evidence>
<comment type="subunit">
    <text evidence="7">Forms oligomers.</text>
</comment>
<protein>
    <recommendedName>
        <fullName evidence="1 7">Transcriptional regulator MraZ</fullName>
    </recommendedName>
</protein>
<dbReference type="PROSITE" id="PS51740">
    <property type="entry name" value="SPOVT_ABRB"/>
    <property type="match status" value="2"/>
</dbReference>
<dbReference type="SUPFAM" id="SSF89447">
    <property type="entry name" value="AbrB/MazE/MraZ-like"/>
    <property type="match status" value="1"/>
</dbReference>